<accession>A0A3M7PIJ1</accession>
<proteinExistence type="predicted"/>
<comment type="caution">
    <text evidence="1">The sequence shown here is derived from an EMBL/GenBank/DDBJ whole genome shotgun (WGS) entry which is preliminary data.</text>
</comment>
<keyword evidence="2" id="KW-1185">Reference proteome</keyword>
<reference evidence="1 2" key="1">
    <citation type="journal article" date="2018" name="Sci. Rep.">
        <title>Genomic signatures of local adaptation to the degree of environmental predictability in rotifers.</title>
        <authorList>
            <person name="Franch-Gras L."/>
            <person name="Hahn C."/>
            <person name="Garcia-Roger E.M."/>
            <person name="Carmona M.J."/>
            <person name="Serra M."/>
            <person name="Gomez A."/>
        </authorList>
    </citation>
    <scope>NUCLEOTIDE SEQUENCE [LARGE SCALE GENOMIC DNA]</scope>
    <source>
        <strain evidence="1">HYR1</strain>
    </source>
</reference>
<name>A0A3M7PIJ1_BRAPC</name>
<evidence type="ECO:0000313" key="1">
    <source>
        <dbReference type="EMBL" id="RMZ98936.1"/>
    </source>
</evidence>
<gene>
    <name evidence="1" type="ORF">BpHYR1_051629</name>
</gene>
<sequence>MRSSSSDSLSRVTLLVLLFSSLLDWSIGSFTGPAWLLVFSACSSSSSSSLTNAKYLDYSGDLIIVFYDFEIILVKFGKIQNDKFKIQNF</sequence>
<dbReference type="EMBL" id="REGN01010490">
    <property type="protein sequence ID" value="RMZ98936.1"/>
    <property type="molecule type" value="Genomic_DNA"/>
</dbReference>
<organism evidence="1 2">
    <name type="scientific">Brachionus plicatilis</name>
    <name type="common">Marine rotifer</name>
    <name type="synonym">Brachionus muelleri</name>
    <dbReference type="NCBI Taxonomy" id="10195"/>
    <lineage>
        <taxon>Eukaryota</taxon>
        <taxon>Metazoa</taxon>
        <taxon>Spiralia</taxon>
        <taxon>Gnathifera</taxon>
        <taxon>Rotifera</taxon>
        <taxon>Eurotatoria</taxon>
        <taxon>Monogononta</taxon>
        <taxon>Pseudotrocha</taxon>
        <taxon>Ploima</taxon>
        <taxon>Brachionidae</taxon>
        <taxon>Brachionus</taxon>
    </lineage>
</organism>
<dbReference type="AlphaFoldDB" id="A0A3M7PIJ1"/>
<dbReference type="Proteomes" id="UP000276133">
    <property type="component" value="Unassembled WGS sequence"/>
</dbReference>
<evidence type="ECO:0000313" key="2">
    <source>
        <dbReference type="Proteomes" id="UP000276133"/>
    </source>
</evidence>
<protein>
    <submittedName>
        <fullName evidence="1">Uncharacterized protein</fullName>
    </submittedName>
</protein>